<protein>
    <submittedName>
        <fullName evidence="1">Uncharacterized protein</fullName>
    </submittedName>
</protein>
<keyword evidence="2" id="KW-1185">Reference proteome</keyword>
<name>A0A7W6CX74_9HYPH</name>
<gene>
    <name evidence="1" type="ORF">GGR24_000535</name>
</gene>
<dbReference type="Proteomes" id="UP000528964">
    <property type="component" value="Unassembled WGS sequence"/>
</dbReference>
<sequence>MSAAPALAATDPPPGAGRRAALAGLAAFLVAPLAGCGPATGDFGRPVPNVIHDELMPAAGDALARARREPVSAYPLTDDERLLRDLGWAVVMPPLEAQRRQRALAELRRTRILPVDRRRFDKASYVKTLLAEPYRSSAARYARLKDDVVADTLRIDPFFQVAARVAAADRARRRALGLAPEVQPAEQSNALARIEENGLFIAWVRESFDERLISYRYALDRLILATPDRASIEVAGAIDAFEDVLASLRPLGAPRGVFKG</sequence>
<organism evidence="1 2">
    <name type="scientific">Hansschlegelia beijingensis</name>
    <dbReference type="NCBI Taxonomy" id="1133344"/>
    <lineage>
        <taxon>Bacteria</taxon>
        <taxon>Pseudomonadati</taxon>
        <taxon>Pseudomonadota</taxon>
        <taxon>Alphaproteobacteria</taxon>
        <taxon>Hyphomicrobiales</taxon>
        <taxon>Methylopilaceae</taxon>
        <taxon>Hansschlegelia</taxon>
    </lineage>
</organism>
<comment type="caution">
    <text evidence="1">The sequence shown here is derived from an EMBL/GenBank/DDBJ whole genome shotgun (WGS) entry which is preliminary data.</text>
</comment>
<dbReference type="EMBL" id="JACIDR010000001">
    <property type="protein sequence ID" value="MBB3971902.1"/>
    <property type="molecule type" value="Genomic_DNA"/>
</dbReference>
<proteinExistence type="predicted"/>
<dbReference type="AlphaFoldDB" id="A0A7W6CX74"/>
<evidence type="ECO:0000313" key="2">
    <source>
        <dbReference type="Proteomes" id="UP000528964"/>
    </source>
</evidence>
<reference evidence="1 2" key="1">
    <citation type="submission" date="2020-08" db="EMBL/GenBank/DDBJ databases">
        <title>Genomic Encyclopedia of Type Strains, Phase IV (KMG-IV): sequencing the most valuable type-strain genomes for metagenomic binning, comparative biology and taxonomic classification.</title>
        <authorList>
            <person name="Goeker M."/>
        </authorList>
    </citation>
    <scope>NUCLEOTIDE SEQUENCE [LARGE SCALE GENOMIC DNA]</scope>
    <source>
        <strain evidence="1 2">DSM 25481</strain>
    </source>
</reference>
<evidence type="ECO:0000313" key="1">
    <source>
        <dbReference type="EMBL" id="MBB3971902.1"/>
    </source>
</evidence>
<dbReference type="RefSeq" id="WP_183393743.1">
    <property type="nucleotide sequence ID" value="NZ_JACIDR010000001.1"/>
</dbReference>
<accession>A0A7W6CX74</accession>